<dbReference type="AlphaFoldDB" id="A0A9W4HRD2"/>
<comment type="caution">
    <text evidence="10">The sequence shown here is derived from an EMBL/GenBank/DDBJ whole genome shotgun (WGS) entry which is preliminary data.</text>
</comment>
<dbReference type="PANTHER" id="PTHR31668:SF18">
    <property type="entry name" value="MALTOSE FERMENTATION REGULATORY PROTEIN MAL13-RELATED"/>
    <property type="match status" value="1"/>
</dbReference>
<feature type="region of interest" description="Disordered" evidence="8">
    <location>
        <begin position="39"/>
        <end position="67"/>
    </location>
</feature>
<dbReference type="PANTHER" id="PTHR31668">
    <property type="entry name" value="GLUCOSE TRANSPORT TRANSCRIPTION REGULATOR RGT1-RELATED-RELATED"/>
    <property type="match status" value="1"/>
</dbReference>
<dbReference type="Proteomes" id="UP001153618">
    <property type="component" value="Unassembled WGS sequence"/>
</dbReference>
<keyword evidence="2" id="KW-0479">Metal-binding</keyword>
<feature type="compositionally biased region" description="Basic residues" evidence="8">
    <location>
        <begin position="40"/>
        <end position="50"/>
    </location>
</feature>
<evidence type="ECO:0000313" key="11">
    <source>
        <dbReference type="Proteomes" id="UP001153618"/>
    </source>
</evidence>
<dbReference type="PROSITE" id="PS50048">
    <property type="entry name" value="ZN2_CY6_FUNGAL_2"/>
    <property type="match status" value="1"/>
</dbReference>
<proteinExistence type="predicted"/>
<dbReference type="GO" id="GO:0000981">
    <property type="term" value="F:DNA-binding transcription factor activity, RNA polymerase II-specific"/>
    <property type="evidence" value="ECO:0007669"/>
    <property type="project" value="InterPro"/>
</dbReference>
<dbReference type="InterPro" id="IPR001138">
    <property type="entry name" value="Zn2Cys6_DnaBD"/>
</dbReference>
<keyword evidence="4" id="KW-0805">Transcription regulation</keyword>
<dbReference type="CDD" id="cd12148">
    <property type="entry name" value="fungal_TF_MHR"/>
    <property type="match status" value="1"/>
</dbReference>
<feature type="domain" description="Zn(2)-C6 fungal-type" evidence="9">
    <location>
        <begin position="6"/>
        <end position="37"/>
    </location>
</feature>
<keyword evidence="6" id="KW-0804">Transcription</keyword>
<gene>
    <name evidence="10" type="ORF">POLS_LOCUS5470</name>
</gene>
<protein>
    <recommendedName>
        <fullName evidence="9">Zn(2)-C6 fungal-type domain-containing protein</fullName>
    </recommendedName>
</protein>
<dbReference type="GO" id="GO:0003677">
    <property type="term" value="F:DNA binding"/>
    <property type="evidence" value="ECO:0007669"/>
    <property type="project" value="UniProtKB-KW"/>
</dbReference>
<comment type="subcellular location">
    <subcellularLocation>
        <location evidence="1">Nucleus</location>
    </subcellularLocation>
</comment>
<evidence type="ECO:0000256" key="6">
    <source>
        <dbReference type="ARBA" id="ARBA00023163"/>
    </source>
</evidence>
<dbReference type="SUPFAM" id="SSF57701">
    <property type="entry name" value="Zn2/Cys6 DNA-binding domain"/>
    <property type="match status" value="1"/>
</dbReference>
<accession>A0A9W4HRD2</accession>
<keyword evidence="5" id="KW-0238">DNA-binding</keyword>
<keyword evidence="7" id="KW-0539">Nucleus</keyword>
<evidence type="ECO:0000256" key="3">
    <source>
        <dbReference type="ARBA" id="ARBA00022833"/>
    </source>
</evidence>
<dbReference type="SMART" id="SM00066">
    <property type="entry name" value="GAL4"/>
    <property type="match status" value="1"/>
</dbReference>
<dbReference type="Gene3D" id="4.10.240.10">
    <property type="entry name" value="Zn(2)-C6 fungal-type DNA-binding domain"/>
    <property type="match status" value="1"/>
</dbReference>
<keyword evidence="3" id="KW-0862">Zinc</keyword>
<reference evidence="10" key="1">
    <citation type="submission" date="2021-07" db="EMBL/GenBank/DDBJ databases">
        <authorList>
            <person name="Branca A.L. A."/>
        </authorList>
    </citation>
    <scope>NUCLEOTIDE SEQUENCE</scope>
</reference>
<sequence>MSPKRACDTCISRKVKCNGSWPCDTCHGAVKRTQCTYLRPARRRGPKSRRTTSQANTDKPQGENEHFDREVGPVVVDGRITLPALSSEVSSIRPIPIAVLETVVRLYQRHSYSVWPVIDADALLSKLKNLDTDSDDHHAQHTVCLITALCAATMAQLHIGPQVTETGTVNSTTMVQICLRTRNKCDNHGEHMDLRSIMVSFFLHVYHAKVNQRHSAMMYIQEAIAGARVLRLDEGASQKQDELVSNKALVFPLLWVSERGYALHLGLSPSYNEPLSPTELEGGDGADVEGQGLLELAKLFVAFDRISVRRRSSAGATAVNLTDTERELSSLSSLMVDSVSARTADYHITRQWMRTILWQQALSTGLLSSSAYDSVLTFSFPAQVSRDLLHALRWFRETDLLPLGRDQVREFTLTKKIANLY</sequence>
<evidence type="ECO:0000256" key="8">
    <source>
        <dbReference type="SAM" id="MobiDB-lite"/>
    </source>
</evidence>
<dbReference type="InterPro" id="IPR050797">
    <property type="entry name" value="Carb_Metab_Trans_Reg"/>
</dbReference>
<dbReference type="OrthoDB" id="434972at2759"/>
<evidence type="ECO:0000259" key="9">
    <source>
        <dbReference type="PROSITE" id="PS50048"/>
    </source>
</evidence>
<organism evidence="10 11">
    <name type="scientific">Penicillium olsonii</name>
    <dbReference type="NCBI Taxonomy" id="99116"/>
    <lineage>
        <taxon>Eukaryota</taxon>
        <taxon>Fungi</taxon>
        <taxon>Dikarya</taxon>
        <taxon>Ascomycota</taxon>
        <taxon>Pezizomycotina</taxon>
        <taxon>Eurotiomycetes</taxon>
        <taxon>Eurotiomycetidae</taxon>
        <taxon>Eurotiales</taxon>
        <taxon>Aspergillaceae</taxon>
        <taxon>Penicillium</taxon>
    </lineage>
</organism>
<dbReference type="InterPro" id="IPR036864">
    <property type="entry name" value="Zn2-C6_fun-type_DNA-bd_sf"/>
</dbReference>
<evidence type="ECO:0000256" key="2">
    <source>
        <dbReference type="ARBA" id="ARBA00022723"/>
    </source>
</evidence>
<evidence type="ECO:0000313" key="10">
    <source>
        <dbReference type="EMBL" id="CAG8129474.1"/>
    </source>
</evidence>
<evidence type="ECO:0000256" key="5">
    <source>
        <dbReference type="ARBA" id="ARBA00023125"/>
    </source>
</evidence>
<name>A0A9W4HRD2_PENOL</name>
<keyword evidence="11" id="KW-1185">Reference proteome</keyword>
<evidence type="ECO:0000256" key="4">
    <source>
        <dbReference type="ARBA" id="ARBA00023015"/>
    </source>
</evidence>
<dbReference type="CDD" id="cd00067">
    <property type="entry name" value="GAL4"/>
    <property type="match status" value="1"/>
</dbReference>
<evidence type="ECO:0000256" key="7">
    <source>
        <dbReference type="ARBA" id="ARBA00023242"/>
    </source>
</evidence>
<dbReference type="EMBL" id="CAJVOS010000027">
    <property type="protein sequence ID" value="CAG8129474.1"/>
    <property type="molecule type" value="Genomic_DNA"/>
</dbReference>
<dbReference type="GO" id="GO:0008270">
    <property type="term" value="F:zinc ion binding"/>
    <property type="evidence" value="ECO:0007669"/>
    <property type="project" value="InterPro"/>
</dbReference>
<evidence type="ECO:0000256" key="1">
    <source>
        <dbReference type="ARBA" id="ARBA00004123"/>
    </source>
</evidence>
<dbReference type="Pfam" id="PF00172">
    <property type="entry name" value="Zn_clus"/>
    <property type="match status" value="1"/>
</dbReference>
<dbReference type="GO" id="GO:0005634">
    <property type="term" value="C:nucleus"/>
    <property type="evidence" value="ECO:0007669"/>
    <property type="project" value="UniProtKB-SubCell"/>
</dbReference>